<dbReference type="SMART" id="SM00919">
    <property type="entry name" value="Malic_M"/>
    <property type="match status" value="1"/>
</dbReference>
<dbReference type="PIRSF" id="PIRSF036684">
    <property type="entry name" value="ME_PTA"/>
    <property type="match status" value="1"/>
</dbReference>
<gene>
    <name evidence="14" type="primary">dme</name>
    <name evidence="14" type="ORF">IZ6_16120</name>
</gene>
<feature type="binding site" evidence="10">
    <location>
        <position position="140"/>
    </location>
    <ligand>
        <name>a divalent metal cation</name>
        <dbReference type="ChEBI" id="CHEBI:60240"/>
    </ligand>
</feature>
<dbReference type="GO" id="GO:0006108">
    <property type="term" value="P:malate metabolic process"/>
    <property type="evidence" value="ECO:0007669"/>
    <property type="project" value="InterPro"/>
</dbReference>
<comment type="similarity">
    <text evidence="4">In the C-terminal section; belongs to the phosphate acetyltransferase and butyryltransferase family.</text>
</comment>
<dbReference type="InterPro" id="IPR051674">
    <property type="entry name" value="Malate_Decarboxylase"/>
</dbReference>
<feature type="binding site" evidence="10">
    <location>
        <position position="141"/>
    </location>
    <ligand>
        <name>a divalent metal cation</name>
        <dbReference type="ChEBI" id="CHEBI:60240"/>
    </ligand>
</feature>
<comment type="subunit">
    <text evidence="5">Homooctamer.</text>
</comment>
<dbReference type="InterPro" id="IPR002505">
    <property type="entry name" value="PTA_PTB"/>
</dbReference>
<name>A0A6S6QSF9_9HYPH</name>
<dbReference type="InterPro" id="IPR046346">
    <property type="entry name" value="Aminoacid_DH-like_N_sf"/>
</dbReference>
<dbReference type="Pfam" id="PF00390">
    <property type="entry name" value="malic"/>
    <property type="match status" value="1"/>
</dbReference>
<evidence type="ECO:0000256" key="6">
    <source>
        <dbReference type="ARBA" id="ARBA00022723"/>
    </source>
</evidence>
<dbReference type="FunFam" id="3.40.50.720:FF:000095">
    <property type="entry name" value="NADP-dependent malic enzyme"/>
    <property type="match status" value="1"/>
</dbReference>
<evidence type="ECO:0000256" key="1">
    <source>
        <dbReference type="ARBA" id="ARBA00001936"/>
    </source>
</evidence>
<dbReference type="InterPro" id="IPR042113">
    <property type="entry name" value="P_AcTrfase_dom1"/>
</dbReference>
<dbReference type="GO" id="GO:0016746">
    <property type="term" value="F:acyltransferase activity"/>
    <property type="evidence" value="ECO:0007669"/>
    <property type="project" value="InterPro"/>
</dbReference>
<comment type="cofactor">
    <cofactor evidence="2">
        <name>Mg(2+)</name>
        <dbReference type="ChEBI" id="CHEBI:18420"/>
    </cofactor>
</comment>
<dbReference type="FunFam" id="3.40.50.10380:FF:000003">
    <property type="entry name" value="NADP-dependent malic enzyme"/>
    <property type="match status" value="1"/>
</dbReference>
<evidence type="ECO:0000313" key="15">
    <source>
        <dbReference type="Proteomes" id="UP000515317"/>
    </source>
</evidence>
<dbReference type="InterPro" id="IPR012301">
    <property type="entry name" value="Malic_N_dom"/>
</dbReference>
<dbReference type="Pfam" id="PF01515">
    <property type="entry name" value="PTA_PTB"/>
    <property type="match status" value="1"/>
</dbReference>
<evidence type="ECO:0000256" key="2">
    <source>
        <dbReference type="ARBA" id="ARBA00001946"/>
    </source>
</evidence>
<dbReference type="SUPFAM" id="SSF53223">
    <property type="entry name" value="Aminoacid dehydrogenase-like, N-terminal domain"/>
    <property type="match status" value="1"/>
</dbReference>
<comment type="similarity">
    <text evidence="3">In the N-terminal section; belongs to the malic enzymes family.</text>
</comment>
<keyword evidence="11" id="KW-0521">NADP</keyword>
<dbReference type="GO" id="GO:0004470">
    <property type="term" value="F:malic enzyme activity"/>
    <property type="evidence" value="ECO:0007669"/>
    <property type="project" value="InterPro"/>
</dbReference>
<evidence type="ECO:0000259" key="13">
    <source>
        <dbReference type="SMART" id="SM01274"/>
    </source>
</evidence>
<evidence type="ECO:0000259" key="12">
    <source>
        <dbReference type="SMART" id="SM00919"/>
    </source>
</evidence>
<keyword evidence="15" id="KW-1185">Reference proteome</keyword>
<dbReference type="PANTHER" id="PTHR43237">
    <property type="entry name" value="NADP-DEPENDENT MALIC ENZYME"/>
    <property type="match status" value="1"/>
</dbReference>
<dbReference type="CDD" id="cd05311">
    <property type="entry name" value="NAD_bind_2_malic_enz"/>
    <property type="match status" value="1"/>
</dbReference>
<protein>
    <submittedName>
        <fullName evidence="14">Malic enzyme</fullName>
    </submittedName>
</protein>
<dbReference type="InterPro" id="IPR012188">
    <property type="entry name" value="ME_PTA"/>
</dbReference>
<feature type="domain" description="Malic enzyme N-terminal" evidence="13">
    <location>
        <begin position="22"/>
        <end position="155"/>
    </location>
</feature>
<dbReference type="GO" id="GO:0051287">
    <property type="term" value="F:NAD binding"/>
    <property type="evidence" value="ECO:0007669"/>
    <property type="project" value="InterPro"/>
</dbReference>
<feature type="binding site" evidence="11">
    <location>
        <position position="166"/>
    </location>
    <ligand>
        <name>a divalent metal cation</name>
        <dbReference type="ChEBI" id="CHEBI:60240"/>
    </ligand>
</feature>
<sequence length="761" mass="81629">MSSNLTDELRKAALAFHRQGKPGKLEIQATKPLGTQRDLALAYSPGVAAVCTEIAENPETAWELTARQNLVGVISNGTAVLGLGNIGALASKPVMEGKAVLFKKFAGIDVFDIEVNETNPDKLVDVVAALEPTFGGINLEDIKAPECFEIEEKLKARANIPIFHDDQHGTAIIVAAAIVNALELANKKLDKVKIVTSGAGAAAIACLNLLVSMGAKRENIWATDLEGVIYEGREKLMNPWNSAYAQKTTARKLADVIPGADVFLGVSAGNVLTPDMLKGMAKDPLILALANPNPEIMPDLARATRPDAMICTGRSDFPNQVNNVLCFPFIFRGALDVRASQINEEMKQAAVKAIAGLAREASSDVVARAVGVDSTVGFGPASLIPNPFDPRLILRIAPAVARAAMESGVARAPIEDFDAYQDRLTRFVYRSGFVMKPVFAAARESLKRVIYAEGEDERTLRAAQVVIEEGLAKPILIGRPSVIETRLKRFGLSISQGKHFDVVNPEDDPRYRDYVALYLERAGRRGVTPDLARTIVRTDSTVIAALSVLRGDADAMICGLEGRYPNHLTTIDDVIGKTKGVSDFSAYSLLITSRGALFIGDTYVTLDPTPEQIAEKALLGADVVRRFGLEPKIALLSHANFGSRGSESSRRMRAALDILHAKHPELEVDGEMNADLALSEEFRNRVLPNSRLKGEANLLLMPDLDAAKISSQLVAAMDNSLPVGPILVGAAKPAQIVTSTTTARGLVNVTAIAAMQANEAL</sequence>
<accession>A0A6S6QSF9</accession>
<feature type="active site" description="Proton acceptor" evidence="9">
    <location>
        <position position="98"/>
    </location>
</feature>
<dbReference type="Proteomes" id="UP000515317">
    <property type="component" value="Chromosome"/>
</dbReference>
<evidence type="ECO:0000256" key="7">
    <source>
        <dbReference type="ARBA" id="ARBA00023002"/>
    </source>
</evidence>
<dbReference type="Gene3D" id="3.40.50.10950">
    <property type="match status" value="1"/>
</dbReference>
<evidence type="ECO:0000256" key="5">
    <source>
        <dbReference type="ARBA" id="ARBA00011823"/>
    </source>
</evidence>
<evidence type="ECO:0000256" key="3">
    <source>
        <dbReference type="ARBA" id="ARBA00007686"/>
    </source>
</evidence>
<dbReference type="SMART" id="SM01274">
    <property type="entry name" value="malic"/>
    <property type="match status" value="1"/>
</dbReference>
<evidence type="ECO:0000256" key="10">
    <source>
        <dbReference type="PIRSR" id="PIRSR036684-2"/>
    </source>
</evidence>
<dbReference type="InterPro" id="IPR012302">
    <property type="entry name" value="Malic_NAD-bd"/>
</dbReference>
<evidence type="ECO:0000313" key="14">
    <source>
        <dbReference type="EMBL" id="BCJ90877.1"/>
    </source>
</evidence>
<proteinExistence type="inferred from homology"/>
<comment type="cofactor">
    <cofactor evidence="1">
        <name>Mn(2+)</name>
        <dbReference type="ChEBI" id="CHEBI:29035"/>
    </cofactor>
</comment>
<dbReference type="Gene3D" id="3.40.50.10380">
    <property type="entry name" value="Malic enzyme, N-terminal domain"/>
    <property type="match status" value="1"/>
</dbReference>
<feature type="domain" description="Malic enzyme NAD-binding" evidence="12">
    <location>
        <begin position="167"/>
        <end position="405"/>
    </location>
</feature>
<keyword evidence="8" id="KW-0511">Multifunctional enzyme</keyword>
<dbReference type="Gene3D" id="3.40.50.720">
    <property type="entry name" value="NAD(P)-binding Rossmann-like Domain"/>
    <property type="match status" value="1"/>
</dbReference>
<dbReference type="RefSeq" id="WP_222877473.1">
    <property type="nucleotide sequence ID" value="NZ_AP023361.1"/>
</dbReference>
<dbReference type="GO" id="GO:0046872">
    <property type="term" value="F:metal ion binding"/>
    <property type="evidence" value="ECO:0007669"/>
    <property type="project" value="UniProtKB-KW"/>
</dbReference>
<feature type="binding site" evidence="11">
    <location>
        <position position="291"/>
    </location>
    <ligand>
        <name>a divalent metal cation</name>
        <dbReference type="ChEBI" id="CHEBI:60240"/>
    </ligand>
</feature>
<dbReference type="SUPFAM" id="SSF53659">
    <property type="entry name" value="Isocitrate/Isopropylmalate dehydrogenase-like"/>
    <property type="match status" value="1"/>
</dbReference>
<dbReference type="AlphaFoldDB" id="A0A6S6QSF9"/>
<dbReference type="InterPro" id="IPR045213">
    <property type="entry name" value="Malic_NAD-bd_bact_type"/>
</dbReference>
<dbReference type="SUPFAM" id="SSF51735">
    <property type="entry name" value="NAD(P)-binding Rossmann-fold domains"/>
    <property type="match status" value="1"/>
</dbReference>
<feature type="binding site" evidence="11">
    <location>
        <begin position="80"/>
        <end position="87"/>
    </location>
    <ligand>
        <name>NADP(+)</name>
        <dbReference type="ChEBI" id="CHEBI:58349"/>
    </ligand>
</feature>
<evidence type="ECO:0000256" key="9">
    <source>
        <dbReference type="PIRSR" id="PIRSR036684-1"/>
    </source>
</evidence>
<dbReference type="PANTHER" id="PTHR43237:SF4">
    <property type="entry name" value="NADP-DEPENDENT MALIC ENZYME"/>
    <property type="match status" value="1"/>
</dbReference>
<keyword evidence="6 10" id="KW-0479">Metal-binding</keyword>
<dbReference type="KEGG" id="tso:IZ6_16120"/>
<reference evidence="14 15" key="1">
    <citation type="submission" date="2020-08" db="EMBL/GenBank/DDBJ databases">
        <title>Genome sequence of Rhizobiales bacterium strain IZ6.</title>
        <authorList>
            <person name="Nakai R."/>
            <person name="Naganuma T."/>
        </authorList>
    </citation>
    <scope>NUCLEOTIDE SEQUENCE [LARGE SCALE GENOMIC DNA]</scope>
    <source>
        <strain evidence="14 15">IZ6</strain>
    </source>
</reference>
<dbReference type="InterPro" id="IPR015884">
    <property type="entry name" value="Malic_enzyme_CS"/>
</dbReference>
<dbReference type="GO" id="GO:0016616">
    <property type="term" value="F:oxidoreductase activity, acting on the CH-OH group of donors, NAD or NADP as acceptor"/>
    <property type="evidence" value="ECO:0007669"/>
    <property type="project" value="InterPro"/>
</dbReference>
<dbReference type="InterPro" id="IPR037062">
    <property type="entry name" value="Malic_N_dom_sf"/>
</dbReference>
<keyword evidence="7" id="KW-0560">Oxidoreductase</keyword>
<dbReference type="Pfam" id="PF03949">
    <property type="entry name" value="Malic_M"/>
    <property type="match status" value="1"/>
</dbReference>
<dbReference type="EMBL" id="AP023361">
    <property type="protein sequence ID" value="BCJ90877.1"/>
    <property type="molecule type" value="Genomic_DNA"/>
</dbReference>
<evidence type="ECO:0000256" key="11">
    <source>
        <dbReference type="PIRSR" id="PIRSR036684-3"/>
    </source>
</evidence>
<dbReference type="InterPro" id="IPR042112">
    <property type="entry name" value="P_AcTrfase_dom2"/>
</dbReference>
<evidence type="ECO:0000256" key="8">
    <source>
        <dbReference type="ARBA" id="ARBA00023268"/>
    </source>
</evidence>
<dbReference type="Gene3D" id="3.40.50.10750">
    <property type="entry name" value="Isocitrate/Isopropylmalate dehydrogenase-like"/>
    <property type="match status" value="1"/>
</dbReference>
<dbReference type="InterPro" id="IPR036291">
    <property type="entry name" value="NAD(P)-bd_dom_sf"/>
</dbReference>
<organism evidence="14 15">
    <name type="scientific">Terrihabitans soli</name>
    <dbReference type="NCBI Taxonomy" id="708113"/>
    <lineage>
        <taxon>Bacteria</taxon>
        <taxon>Pseudomonadati</taxon>
        <taxon>Pseudomonadota</taxon>
        <taxon>Alphaproteobacteria</taxon>
        <taxon>Hyphomicrobiales</taxon>
        <taxon>Terrihabitans</taxon>
    </lineage>
</organism>
<evidence type="ECO:0000256" key="4">
    <source>
        <dbReference type="ARBA" id="ARBA00008756"/>
    </source>
</evidence>
<dbReference type="PROSITE" id="PS00331">
    <property type="entry name" value="MALIC_ENZYMES"/>
    <property type="match status" value="1"/>
</dbReference>